<evidence type="ECO:0000256" key="2">
    <source>
        <dbReference type="ARBA" id="ARBA00009323"/>
    </source>
</evidence>
<dbReference type="Pfam" id="PF04686">
    <property type="entry name" value="SsgA"/>
    <property type="match status" value="1"/>
</dbReference>
<reference evidence="9" key="2">
    <citation type="submission" date="2015-07" db="EMBL/GenBank/DDBJ databases">
        <authorList>
            <person name="Graham D.E."/>
            <person name="Giannone R.J."/>
            <person name="Gulvik C.A."/>
            <person name="Hettich R.L."/>
            <person name="Klingeman D.M."/>
            <person name="Mahan K.M."/>
            <person name="Parry R.J."/>
            <person name="Spain J.C."/>
        </authorList>
    </citation>
    <scope>NUCLEOTIDE SEQUENCE [LARGE SCALE GENOMIC DNA]</scope>
    <source>
        <strain evidence="9">ATCC 27428</strain>
    </source>
</reference>
<organism evidence="8 9">
    <name type="scientific">Streptomyces eurocidicus</name>
    <name type="common">Streptoverticillium eurocidicus</name>
    <dbReference type="NCBI Taxonomy" id="66423"/>
    <lineage>
        <taxon>Bacteria</taxon>
        <taxon>Bacillati</taxon>
        <taxon>Actinomycetota</taxon>
        <taxon>Actinomycetes</taxon>
        <taxon>Kitasatosporales</taxon>
        <taxon>Streptomycetaceae</taxon>
        <taxon>Streptomyces</taxon>
    </lineage>
</organism>
<keyword evidence="9" id="KW-1185">Reference proteome</keyword>
<evidence type="ECO:0000256" key="1">
    <source>
        <dbReference type="ARBA" id="ARBA00004431"/>
    </source>
</evidence>
<keyword evidence="6" id="KW-0131">Cell cycle</keyword>
<evidence type="ECO:0008006" key="11">
    <source>
        <dbReference type="Google" id="ProtNLM"/>
    </source>
</evidence>
<dbReference type="InterPro" id="IPR038658">
    <property type="entry name" value="SsgB_sf"/>
</dbReference>
<dbReference type="GO" id="GO:0030428">
    <property type="term" value="C:cell septum"/>
    <property type="evidence" value="ECO:0007669"/>
    <property type="project" value="UniProtKB-SubCell"/>
</dbReference>
<evidence type="ECO:0000256" key="4">
    <source>
        <dbReference type="ARBA" id="ARBA00022969"/>
    </source>
</evidence>
<protein>
    <recommendedName>
        <fullName evidence="11">Sporulation protein SsgA</fullName>
    </recommendedName>
</protein>
<evidence type="ECO:0000256" key="6">
    <source>
        <dbReference type="ARBA" id="ARBA00023306"/>
    </source>
</evidence>
<evidence type="ECO:0000256" key="5">
    <source>
        <dbReference type="ARBA" id="ARBA00023210"/>
    </source>
</evidence>
<dbReference type="Gene3D" id="2.30.31.20">
    <property type="entry name" value="Sporulation-specific cell division protein SsgB"/>
    <property type="match status" value="1"/>
</dbReference>
<name>A0A2N8P0U9_STREU</name>
<evidence type="ECO:0000313" key="7">
    <source>
        <dbReference type="EMBL" id="MBB5121760.1"/>
    </source>
</evidence>
<dbReference type="OrthoDB" id="3853096at2"/>
<dbReference type="EMBL" id="LGUI01000002">
    <property type="protein sequence ID" value="PNE34645.1"/>
    <property type="molecule type" value="Genomic_DNA"/>
</dbReference>
<evidence type="ECO:0000256" key="3">
    <source>
        <dbReference type="ARBA" id="ARBA00022618"/>
    </source>
</evidence>
<proteinExistence type="inferred from homology"/>
<dbReference type="GO" id="GO:0030435">
    <property type="term" value="P:sporulation resulting in formation of a cellular spore"/>
    <property type="evidence" value="ECO:0007669"/>
    <property type="project" value="UniProtKB-KW"/>
</dbReference>
<evidence type="ECO:0000313" key="10">
    <source>
        <dbReference type="Proteomes" id="UP000528608"/>
    </source>
</evidence>
<keyword evidence="5" id="KW-0717">Septation</keyword>
<sequence length="134" mass="15024">MTAIITSNVHMLLESGRHRDPVLTRLEYRSDRPYEVTASFRHAGRAAVSWTFARELLLDGLSAFTGDGDVSVWVLNHDSGHRVYLSLFSRSGLCLLSARAADIAAWCRETTELVPVGSEHEHYDIDAELRAILR</sequence>
<keyword evidence="4" id="KW-0749">Sporulation</keyword>
<comment type="subcellular location">
    <subcellularLocation>
        <location evidence="1">Cell septum</location>
    </subcellularLocation>
</comment>
<dbReference type="EMBL" id="JACHJF010000021">
    <property type="protein sequence ID" value="MBB5121760.1"/>
    <property type="molecule type" value="Genomic_DNA"/>
</dbReference>
<dbReference type="AlphaFoldDB" id="A0A2N8P0U9"/>
<comment type="caution">
    <text evidence="8">The sequence shown here is derived from an EMBL/GenBank/DDBJ whole genome shotgun (WGS) entry which is preliminary data.</text>
</comment>
<dbReference type="Proteomes" id="UP000235945">
    <property type="component" value="Unassembled WGS sequence"/>
</dbReference>
<gene>
    <name evidence="8" type="ORF">AF335_08920</name>
    <name evidence="7" type="ORF">FHS36_005229</name>
</gene>
<reference evidence="7 10" key="3">
    <citation type="submission" date="2020-08" db="EMBL/GenBank/DDBJ databases">
        <title>Genomic Encyclopedia of Type Strains, Phase III (KMG-III): the genomes of soil and plant-associated and newly described type strains.</title>
        <authorList>
            <person name="Whitman W."/>
        </authorList>
    </citation>
    <scope>NUCLEOTIDE SEQUENCE [LARGE SCALE GENOMIC DNA]</scope>
    <source>
        <strain evidence="7 10">CECT 3259</strain>
    </source>
</reference>
<keyword evidence="3" id="KW-0132">Cell division</keyword>
<reference evidence="8" key="1">
    <citation type="submission" date="2015-07" db="EMBL/GenBank/DDBJ databases">
        <authorList>
            <person name="Noorani M."/>
        </authorList>
    </citation>
    <scope>NUCLEOTIDE SEQUENCE [LARGE SCALE GENOMIC DNA]</scope>
    <source>
        <strain evidence="8">ATCC 27428</strain>
    </source>
</reference>
<accession>A0A2N8P0U9</accession>
<evidence type="ECO:0000313" key="8">
    <source>
        <dbReference type="EMBL" id="PNE34645.1"/>
    </source>
</evidence>
<dbReference type="InterPro" id="IPR006776">
    <property type="entry name" value="SsgB"/>
</dbReference>
<dbReference type="GO" id="GO:0000917">
    <property type="term" value="P:division septum assembly"/>
    <property type="evidence" value="ECO:0007669"/>
    <property type="project" value="UniProtKB-KW"/>
</dbReference>
<comment type="similarity">
    <text evidence="2">Belongs to the SsgA family.</text>
</comment>
<dbReference type="RefSeq" id="WP_102917746.1">
    <property type="nucleotide sequence ID" value="NZ_JACHJF010000021.1"/>
</dbReference>
<evidence type="ECO:0000313" key="9">
    <source>
        <dbReference type="Proteomes" id="UP000235945"/>
    </source>
</evidence>
<dbReference type="Proteomes" id="UP000528608">
    <property type="component" value="Unassembled WGS sequence"/>
</dbReference>